<gene>
    <name evidence="2" type="ORF">C7378_0881</name>
</gene>
<keyword evidence="1" id="KW-0472">Membrane</keyword>
<dbReference type="RefSeq" id="WP_131992163.1">
    <property type="nucleotide sequence ID" value="NZ_SMGK01000001.1"/>
</dbReference>
<accession>A0A4R1LBX7</accession>
<evidence type="ECO:0000313" key="3">
    <source>
        <dbReference type="Proteomes" id="UP000295210"/>
    </source>
</evidence>
<dbReference type="EMBL" id="SMGK01000001">
    <property type="protein sequence ID" value="TCK75882.1"/>
    <property type="molecule type" value="Genomic_DNA"/>
</dbReference>
<name>A0A4R1LBX7_9BACT</name>
<dbReference type="OrthoDB" id="119940at2"/>
<comment type="caution">
    <text evidence="2">The sequence shown here is derived from an EMBL/GenBank/DDBJ whole genome shotgun (WGS) entry which is preliminary data.</text>
</comment>
<proteinExistence type="predicted"/>
<keyword evidence="1" id="KW-0812">Transmembrane</keyword>
<evidence type="ECO:0000256" key="1">
    <source>
        <dbReference type="SAM" id="Phobius"/>
    </source>
</evidence>
<dbReference type="AlphaFoldDB" id="A0A4R1LBX7"/>
<protein>
    <submittedName>
        <fullName evidence="2">Uncharacterized protein</fullName>
    </submittedName>
</protein>
<dbReference type="Proteomes" id="UP000295210">
    <property type="component" value="Unassembled WGS sequence"/>
</dbReference>
<feature type="transmembrane region" description="Helical" evidence="1">
    <location>
        <begin position="88"/>
        <end position="107"/>
    </location>
</feature>
<reference evidence="2 3" key="1">
    <citation type="submission" date="2019-03" db="EMBL/GenBank/DDBJ databases">
        <title>Genomic Encyclopedia of Type Strains, Phase IV (KMG-IV): sequencing the most valuable type-strain genomes for metagenomic binning, comparative biology and taxonomic classification.</title>
        <authorList>
            <person name="Goeker M."/>
        </authorList>
    </citation>
    <scope>NUCLEOTIDE SEQUENCE [LARGE SCALE GENOMIC DNA]</scope>
    <source>
        <strain evidence="2 3">DSM 103428</strain>
    </source>
</reference>
<keyword evidence="1" id="KW-1133">Transmembrane helix</keyword>
<organism evidence="2 3">
    <name type="scientific">Acidipila rosea</name>
    <dbReference type="NCBI Taxonomy" id="768535"/>
    <lineage>
        <taxon>Bacteria</taxon>
        <taxon>Pseudomonadati</taxon>
        <taxon>Acidobacteriota</taxon>
        <taxon>Terriglobia</taxon>
        <taxon>Terriglobales</taxon>
        <taxon>Acidobacteriaceae</taxon>
        <taxon>Acidipila</taxon>
    </lineage>
</organism>
<keyword evidence="3" id="KW-1185">Reference proteome</keyword>
<evidence type="ECO:0000313" key="2">
    <source>
        <dbReference type="EMBL" id="TCK75882.1"/>
    </source>
</evidence>
<sequence>MRVNLRWPSRAEDRFEKWIEQRHQERVLAGETTPRGPCPDEAFLRDLARKSKRIALSDPRVDHAATCPVCMRRLLTMRREHQSRRQKLVFVTTVATCVVIAAVITVARHEMEKRSLAANSAVVAETVNLWDAGAFRGQQPGQLQSVTLPAARVRLTIILPRFSSPGQYVVAVTHGPDGSGLVTEAATLANNRGQQETLSVNLDLRRAHAGQYYLSTTHEQDQASYYYPLQIR</sequence>